<dbReference type="PROSITE" id="PS00028">
    <property type="entry name" value="ZINC_FINGER_C2H2_1"/>
    <property type="match status" value="1"/>
</dbReference>
<sequence>MKSYGYCHICGGGPFLLGSLYTHLRNVHKCSAEDITEVQQRIRRALYGPGSNCDLCGKLYHSKCSLRKHKKDIHKQVCEPRKSVPSTIPTTSTPTKSLPSTKPRNRVVCPRCDLVCNTYSDFAEHCQEKHHEEADFTIHREIFSSWTLFKTWMTEMERDSPSRLVACSGRRITRGAIRTYRCRYAYLKNAVPAQNQGKRQQKHCPSYAKVLKRDDEPSESSDDSDMLDLRSDSFSPMCYELGNQEIQKDYAFESEENDEKEEEREPEEEPKAKRGKEHKKRTSKNEEKIAKRDGDRSEEHEEGSQERCEQGGNEEPEKCKSEAKLKEEKSEEKCGRGTCEPESLAESPNLFYMW</sequence>
<dbReference type="PROSITE" id="PS50157">
    <property type="entry name" value="ZINC_FINGER_C2H2_2"/>
    <property type="match status" value="1"/>
</dbReference>
<dbReference type="PANTHER" id="PTHR33936">
    <property type="entry name" value="PROTEIN CBG17840"/>
    <property type="match status" value="1"/>
</dbReference>
<evidence type="ECO:0000259" key="3">
    <source>
        <dbReference type="PROSITE" id="PS50157"/>
    </source>
</evidence>
<feature type="region of interest" description="Disordered" evidence="2">
    <location>
        <begin position="82"/>
        <end position="102"/>
    </location>
</feature>
<comment type="caution">
    <text evidence="4">The sequence shown here is derived from an EMBL/GenBank/DDBJ whole genome shotgun (WGS) entry which is preliminary data.</text>
</comment>
<keyword evidence="1" id="KW-0479">Metal-binding</keyword>
<evidence type="ECO:0000313" key="4">
    <source>
        <dbReference type="EMBL" id="CAJ0597614.1"/>
    </source>
</evidence>
<feature type="compositionally biased region" description="Low complexity" evidence="2">
    <location>
        <begin position="83"/>
        <end position="102"/>
    </location>
</feature>
<feature type="compositionally biased region" description="Basic residues" evidence="2">
    <location>
        <begin position="273"/>
        <end position="282"/>
    </location>
</feature>
<dbReference type="PANTHER" id="PTHR33936:SF24">
    <property type="entry name" value="C2H2-TYPE DOMAIN-CONTAINING PROTEIN"/>
    <property type="match status" value="1"/>
</dbReference>
<feature type="region of interest" description="Disordered" evidence="2">
    <location>
        <begin position="194"/>
        <end position="231"/>
    </location>
</feature>
<evidence type="ECO:0000313" key="5">
    <source>
        <dbReference type="Proteomes" id="UP001176961"/>
    </source>
</evidence>
<dbReference type="InterPro" id="IPR052797">
    <property type="entry name" value="RegFact_GeneExpr_CellDeath"/>
</dbReference>
<feature type="domain" description="C2H2-type" evidence="3">
    <location>
        <begin position="51"/>
        <end position="74"/>
    </location>
</feature>
<evidence type="ECO:0000256" key="1">
    <source>
        <dbReference type="PROSITE-ProRule" id="PRU00042"/>
    </source>
</evidence>
<feature type="compositionally biased region" description="Acidic residues" evidence="2">
    <location>
        <begin position="216"/>
        <end position="226"/>
    </location>
</feature>
<feature type="compositionally biased region" description="Acidic residues" evidence="2">
    <location>
        <begin position="253"/>
        <end position="268"/>
    </location>
</feature>
<dbReference type="EMBL" id="CATQJL010000223">
    <property type="protein sequence ID" value="CAJ0597614.1"/>
    <property type="molecule type" value="Genomic_DNA"/>
</dbReference>
<protein>
    <recommendedName>
        <fullName evidence="3">C2H2-type domain-containing protein</fullName>
    </recommendedName>
</protein>
<keyword evidence="1" id="KW-0862">Zinc</keyword>
<dbReference type="GO" id="GO:0008270">
    <property type="term" value="F:zinc ion binding"/>
    <property type="evidence" value="ECO:0007669"/>
    <property type="project" value="UniProtKB-KW"/>
</dbReference>
<keyword evidence="1" id="KW-0863">Zinc-finger</keyword>
<name>A0AA36GT31_CYLNA</name>
<feature type="region of interest" description="Disordered" evidence="2">
    <location>
        <begin position="253"/>
        <end position="354"/>
    </location>
</feature>
<gene>
    <name evidence="4" type="ORF">CYNAS_LOCUS9597</name>
</gene>
<evidence type="ECO:0000256" key="2">
    <source>
        <dbReference type="SAM" id="MobiDB-lite"/>
    </source>
</evidence>
<feature type="compositionally biased region" description="Basic and acidic residues" evidence="2">
    <location>
        <begin position="283"/>
        <end position="335"/>
    </location>
</feature>
<proteinExistence type="predicted"/>
<reference evidence="4" key="1">
    <citation type="submission" date="2023-07" db="EMBL/GenBank/DDBJ databases">
        <authorList>
            <consortium name="CYATHOMIX"/>
        </authorList>
    </citation>
    <scope>NUCLEOTIDE SEQUENCE</scope>
    <source>
        <strain evidence="4">N/A</strain>
    </source>
</reference>
<organism evidence="4 5">
    <name type="scientific">Cylicocyclus nassatus</name>
    <name type="common">Nematode worm</name>
    <dbReference type="NCBI Taxonomy" id="53992"/>
    <lineage>
        <taxon>Eukaryota</taxon>
        <taxon>Metazoa</taxon>
        <taxon>Ecdysozoa</taxon>
        <taxon>Nematoda</taxon>
        <taxon>Chromadorea</taxon>
        <taxon>Rhabditida</taxon>
        <taxon>Rhabditina</taxon>
        <taxon>Rhabditomorpha</taxon>
        <taxon>Strongyloidea</taxon>
        <taxon>Strongylidae</taxon>
        <taxon>Cylicocyclus</taxon>
    </lineage>
</organism>
<dbReference type="AlphaFoldDB" id="A0AA36GT31"/>
<dbReference type="Proteomes" id="UP001176961">
    <property type="component" value="Unassembled WGS sequence"/>
</dbReference>
<dbReference type="SMART" id="SM00355">
    <property type="entry name" value="ZnF_C2H2"/>
    <property type="match status" value="3"/>
</dbReference>
<dbReference type="InterPro" id="IPR013087">
    <property type="entry name" value="Znf_C2H2_type"/>
</dbReference>
<accession>A0AA36GT31</accession>
<keyword evidence="5" id="KW-1185">Reference proteome</keyword>